<reference evidence="8 9" key="1">
    <citation type="submission" date="2019-12" db="EMBL/GenBank/DDBJ databases">
        <title>Chitinophaga sp. strain ysch24 (GDMCC 1.1355), whole genome shotgun sequence.</title>
        <authorList>
            <person name="Zhang X."/>
        </authorList>
    </citation>
    <scope>NUCLEOTIDE SEQUENCE [LARGE SCALE GENOMIC DNA]</scope>
    <source>
        <strain evidence="9">ysch24</strain>
    </source>
</reference>
<dbReference type="AlphaFoldDB" id="A0A7K1U654"/>
<dbReference type="InterPro" id="IPR007630">
    <property type="entry name" value="RNA_pol_sigma70_r4"/>
</dbReference>
<dbReference type="GO" id="GO:0016987">
    <property type="term" value="F:sigma factor activity"/>
    <property type="evidence" value="ECO:0007669"/>
    <property type="project" value="UniProtKB-KW"/>
</dbReference>
<comment type="similarity">
    <text evidence="1">Belongs to the sigma-70 factor family. ECF subfamily.</text>
</comment>
<dbReference type="Gene3D" id="1.10.1740.10">
    <property type="match status" value="1"/>
</dbReference>
<organism evidence="8 9">
    <name type="scientific">Chitinophaga tropicalis</name>
    <dbReference type="NCBI Taxonomy" id="2683588"/>
    <lineage>
        <taxon>Bacteria</taxon>
        <taxon>Pseudomonadati</taxon>
        <taxon>Bacteroidota</taxon>
        <taxon>Chitinophagia</taxon>
        <taxon>Chitinophagales</taxon>
        <taxon>Chitinophagaceae</taxon>
        <taxon>Chitinophaga</taxon>
    </lineage>
</organism>
<dbReference type="GO" id="GO:0003677">
    <property type="term" value="F:DNA binding"/>
    <property type="evidence" value="ECO:0007669"/>
    <property type="project" value="UniProtKB-KW"/>
</dbReference>
<dbReference type="InterPro" id="IPR013324">
    <property type="entry name" value="RNA_pol_sigma_r3/r4-like"/>
</dbReference>
<dbReference type="PANTHER" id="PTHR43133">
    <property type="entry name" value="RNA POLYMERASE ECF-TYPE SIGMA FACTO"/>
    <property type="match status" value="1"/>
</dbReference>
<evidence type="ECO:0000256" key="5">
    <source>
        <dbReference type="ARBA" id="ARBA00023163"/>
    </source>
</evidence>
<dbReference type="InterPro" id="IPR039425">
    <property type="entry name" value="RNA_pol_sigma-70-like"/>
</dbReference>
<evidence type="ECO:0000256" key="3">
    <source>
        <dbReference type="ARBA" id="ARBA00023082"/>
    </source>
</evidence>
<gene>
    <name evidence="8" type="ORF">GO493_16315</name>
</gene>
<keyword evidence="5" id="KW-0804">Transcription</keyword>
<dbReference type="CDD" id="cd06171">
    <property type="entry name" value="Sigma70_r4"/>
    <property type="match status" value="1"/>
</dbReference>
<keyword evidence="3" id="KW-0731">Sigma factor</keyword>
<sequence length="207" mass="24712">MQKYESDCHQPDCLWKRFREGDTQAFEQLMKRYYTDLFNYGARFTGDANLVKDCIQDIFLLLWNKRHTIGDVQYVKTYLLTALRRKLKKEKEKLRIQYVEDPFIFESGFDAPLTAEQQMMMEEQLKEKILSVRRVLSQLTARQQEIIYLRFYMEREMTDIADIMMLNRQSVYNLLHDALKRCKAICGQMELVPGLSMAAFVFIPLIF</sequence>
<proteinExistence type="inferred from homology"/>
<dbReference type="SUPFAM" id="SSF88946">
    <property type="entry name" value="Sigma2 domain of RNA polymerase sigma factors"/>
    <property type="match status" value="1"/>
</dbReference>
<comment type="caution">
    <text evidence="8">The sequence shown here is derived from an EMBL/GenBank/DDBJ whole genome shotgun (WGS) entry which is preliminary data.</text>
</comment>
<dbReference type="InterPro" id="IPR036388">
    <property type="entry name" value="WH-like_DNA-bd_sf"/>
</dbReference>
<feature type="domain" description="RNA polymerase sigma-70 region 2" evidence="6">
    <location>
        <begin position="29"/>
        <end position="91"/>
    </location>
</feature>
<evidence type="ECO:0000256" key="1">
    <source>
        <dbReference type="ARBA" id="ARBA00010641"/>
    </source>
</evidence>
<evidence type="ECO:0000259" key="7">
    <source>
        <dbReference type="Pfam" id="PF04545"/>
    </source>
</evidence>
<evidence type="ECO:0000313" key="8">
    <source>
        <dbReference type="EMBL" id="MVT09837.1"/>
    </source>
</evidence>
<keyword evidence="4" id="KW-0238">DNA-binding</keyword>
<name>A0A7K1U654_9BACT</name>
<accession>A0A7K1U654</accession>
<dbReference type="InterPro" id="IPR013325">
    <property type="entry name" value="RNA_pol_sigma_r2"/>
</dbReference>
<protein>
    <submittedName>
        <fullName evidence="8">Sigma-70 family RNA polymerase sigma factor</fullName>
    </submittedName>
</protein>
<dbReference type="Pfam" id="PF04542">
    <property type="entry name" value="Sigma70_r2"/>
    <property type="match status" value="1"/>
</dbReference>
<evidence type="ECO:0000313" key="9">
    <source>
        <dbReference type="Proteomes" id="UP000461730"/>
    </source>
</evidence>
<evidence type="ECO:0000259" key="6">
    <source>
        <dbReference type="Pfam" id="PF04542"/>
    </source>
</evidence>
<dbReference type="PANTHER" id="PTHR43133:SF46">
    <property type="entry name" value="RNA POLYMERASE SIGMA-70 FACTOR ECF SUBFAMILY"/>
    <property type="match status" value="1"/>
</dbReference>
<keyword evidence="2" id="KW-0805">Transcription regulation</keyword>
<feature type="domain" description="RNA polymerase sigma-70 region 4" evidence="7">
    <location>
        <begin position="135"/>
        <end position="183"/>
    </location>
</feature>
<dbReference type="RefSeq" id="WP_157307273.1">
    <property type="nucleotide sequence ID" value="NZ_WRXN01000006.1"/>
</dbReference>
<dbReference type="Gene3D" id="1.10.10.10">
    <property type="entry name" value="Winged helix-like DNA-binding domain superfamily/Winged helix DNA-binding domain"/>
    <property type="match status" value="1"/>
</dbReference>
<dbReference type="NCBIfam" id="TIGR02937">
    <property type="entry name" value="sigma70-ECF"/>
    <property type="match status" value="1"/>
</dbReference>
<dbReference type="SUPFAM" id="SSF88659">
    <property type="entry name" value="Sigma3 and sigma4 domains of RNA polymerase sigma factors"/>
    <property type="match status" value="1"/>
</dbReference>
<dbReference type="GO" id="GO:0006352">
    <property type="term" value="P:DNA-templated transcription initiation"/>
    <property type="evidence" value="ECO:0007669"/>
    <property type="project" value="InterPro"/>
</dbReference>
<evidence type="ECO:0000256" key="2">
    <source>
        <dbReference type="ARBA" id="ARBA00023015"/>
    </source>
</evidence>
<dbReference type="Pfam" id="PF04545">
    <property type="entry name" value="Sigma70_r4"/>
    <property type="match status" value="1"/>
</dbReference>
<dbReference type="EMBL" id="WRXN01000006">
    <property type="protein sequence ID" value="MVT09837.1"/>
    <property type="molecule type" value="Genomic_DNA"/>
</dbReference>
<dbReference type="InterPro" id="IPR014284">
    <property type="entry name" value="RNA_pol_sigma-70_dom"/>
</dbReference>
<keyword evidence="9" id="KW-1185">Reference proteome</keyword>
<dbReference type="Proteomes" id="UP000461730">
    <property type="component" value="Unassembled WGS sequence"/>
</dbReference>
<dbReference type="InterPro" id="IPR007627">
    <property type="entry name" value="RNA_pol_sigma70_r2"/>
</dbReference>
<evidence type="ECO:0000256" key="4">
    <source>
        <dbReference type="ARBA" id="ARBA00023125"/>
    </source>
</evidence>